<comment type="catalytic activity">
    <reaction evidence="6">
        <text>DNA(n) + a 2'-deoxyribonucleoside 5'-triphosphate = DNA(n+1) + diphosphate</text>
        <dbReference type="Rhea" id="RHEA:22508"/>
        <dbReference type="Rhea" id="RHEA-COMP:17339"/>
        <dbReference type="Rhea" id="RHEA-COMP:17340"/>
        <dbReference type="ChEBI" id="CHEBI:33019"/>
        <dbReference type="ChEBI" id="CHEBI:61560"/>
        <dbReference type="ChEBI" id="CHEBI:173112"/>
        <dbReference type="EC" id="2.7.7.7"/>
    </reaction>
</comment>
<dbReference type="InterPro" id="IPR025724">
    <property type="entry name" value="GAG-pre-integrase_dom"/>
</dbReference>
<evidence type="ECO:0000256" key="3">
    <source>
        <dbReference type="ARBA" id="ARBA00022801"/>
    </source>
</evidence>
<keyword evidence="2" id="KW-0479">Metal-binding</keyword>
<comment type="catalytic activity">
    <reaction evidence="5">
        <text>DNA(n) + a 2'-deoxyribonucleoside 5'-triphosphate = DNA(n+1) + diphosphate</text>
        <dbReference type="Rhea" id="RHEA:22508"/>
        <dbReference type="Rhea" id="RHEA-COMP:17339"/>
        <dbReference type="Rhea" id="RHEA-COMP:17340"/>
        <dbReference type="ChEBI" id="CHEBI:33019"/>
        <dbReference type="ChEBI" id="CHEBI:61560"/>
        <dbReference type="ChEBI" id="CHEBI:173112"/>
        <dbReference type="EC" id="2.7.7.49"/>
    </reaction>
</comment>
<name>A0A9Q3FQ13_9BASI</name>
<dbReference type="SUPFAM" id="SSF53098">
    <property type="entry name" value="Ribonuclease H-like"/>
    <property type="match status" value="1"/>
</dbReference>
<dbReference type="InterPro" id="IPR057670">
    <property type="entry name" value="SH3_retrovirus"/>
</dbReference>
<dbReference type="InterPro" id="IPR039537">
    <property type="entry name" value="Retrotran_Ty1/copia-like"/>
</dbReference>
<dbReference type="OrthoDB" id="6516797at2759"/>
<keyword evidence="1" id="KW-0815">Transposition</keyword>
<dbReference type="GO" id="GO:0016787">
    <property type="term" value="F:hydrolase activity"/>
    <property type="evidence" value="ECO:0007669"/>
    <property type="project" value="UniProtKB-KW"/>
</dbReference>
<protein>
    <recommendedName>
        <fullName evidence="7">Integrase catalytic domain-containing protein</fullName>
    </recommendedName>
</protein>
<dbReference type="CDD" id="cd09272">
    <property type="entry name" value="RNase_HI_RT_Ty1"/>
    <property type="match status" value="1"/>
</dbReference>
<keyword evidence="9" id="KW-1185">Reference proteome</keyword>
<dbReference type="PROSITE" id="PS50994">
    <property type="entry name" value="INTEGRASE"/>
    <property type="match status" value="1"/>
</dbReference>
<evidence type="ECO:0000256" key="5">
    <source>
        <dbReference type="ARBA" id="ARBA00048173"/>
    </source>
</evidence>
<evidence type="ECO:0000256" key="2">
    <source>
        <dbReference type="ARBA" id="ARBA00022723"/>
    </source>
</evidence>
<dbReference type="Pfam" id="PF13976">
    <property type="entry name" value="gag_pre-integrs"/>
    <property type="match status" value="1"/>
</dbReference>
<proteinExistence type="predicted"/>
<evidence type="ECO:0000256" key="1">
    <source>
        <dbReference type="ARBA" id="ARBA00022578"/>
    </source>
</evidence>
<dbReference type="SUPFAM" id="SSF56672">
    <property type="entry name" value="DNA/RNA polymerases"/>
    <property type="match status" value="1"/>
</dbReference>
<organism evidence="8 9">
    <name type="scientific">Austropuccinia psidii MF-1</name>
    <dbReference type="NCBI Taxonomy" id="1389203"/>
    <lineage>
        <taxon>Eukaryota</taxon>
        <taxon>Fungi</taxon>
        <taxon>Dikarya</taxon>
        <taxon>Basidiomycota</taxon>
        <taxon>Pucciniomycotina</taxon>
        <taxon>Pucciniomycetes</taxon>
        <taxon>Pucciniales</taxon>
        <taxon>Sphaerophragmiaceae</taxon>
        <taxon>Austropuccinia</taxon>
    </lineage>
</organism>
<dbReference type="InterPro" id="IPR013103">
    <property type="entry name" value="RVT_2"/>
</dbReference>
<dbReference type="GO" id="GO:0015074">
    <property type="term" value="P:DNA integration"/>
    <property type="evidence" value="ECO:0007669"/>
    <property type="project" value="InterPro"/>
</dbReference>
<dbReference type="InterPro" id="IPR001584">
    <property type="entry name" value="Integrase_cat-core"/>
</dbReference>
<dbReference type="Gene3D" id="3.30.420.10">
    <property type="entry name" value="Ribonuclease H-like superfamily/Ribonuclease H"/>
    <property type="match status" value="1"/>
</dbReference>
<keyword evidence="4" id="KW-0694">RNA-binding</keyword>
<sequence length="932" mass="105549">MRSKRHPVIGRGTINLECQSGKLRLTGVLHCPDIPNIVILLGKFLSTDGGVVFEKGLFKLKQRDCIFDSRLKGNRWYLPLNDVVSCNEISDFNKNLSQLLHRRLAHLSLRTVRRMQSLNCVKGLPPNLVTCDVNLCRPCSLAKSKHSPLVTTSRLIVNNLGDVVVADSMGPFPISFDKKSYAMIIQDHHSSLATLYPLRQKSKAPQAIIEWINKFNNLTDFRVKRLCTDNAGEFTSKVFAEALKTRGIVHETIIPYEHHQAGKIERTNRTIAEAARSMLIDSGMNVEMWSYAFRHAVWVFNRVLHADNKRTPYEIVTGRKPDLSPLRAFGCKAYVHNMTHRKDLTPKAKELLFLGIAEDSKGWIFWDDKQRSLLRSASAVFDERSGLPETGQTTEVCNIQITHLLDPSMIEEVEAQDQSLEIMTLAAVLDGDLPRTYHEAMKSEEAGSWKKAMEEELEAITRMGVWEEVDVQQHHHVLGSRWVFATKRNQNGKVIRYKACVVVQGHQQIKGLEFEETFAPTPTFTSLRCLFAIASTLQWEVATFDVTTAYLHSEVKESIYIKPPPGQQAHSGKVLMLRKALYGLKQSGRCWWQHLQEILSKIGFSANQEDQSTYVYDKGGEKALLWIHVDDGVLTARSAKLMSHLKVELQAQLLLKWDVDIHSIVGITVRKVGHAFYLSQPKLIDKICDSHPSNITAEQPLPEMDLESGPATCLDKAYLSRIGMLLYLAQATRPDIMFSVNYLARFSMNTSPKHWTALNHLINYIRGTRVKTLEIGSHKEEEGLTMYVDANWGGKESRSQHGFVGFLWGSPVAWNSRRQSCVASLTCQAEYMALLFAARAGMWISQAVKLAFPDVMPTLISDNKAAIKIAENSGSRKNSRHIQQEFHLVNELLTKKFVTITWINSENQRADIFTKKLGKLKVKKFDDRLFNG</sequence>
<dbReference type="Pfam" id="PF07727">
    <property type="entry name" value="RVT_2"/>
    <property type="match status" value="1"/>
</dbReference>
<dbReference type="PANTHER" id="PTHR42648:SF24">
    <property type="entry name" value="INTEGRASE CATALYTIC DOMAIN-CONTAINING PROTEIN"/>
    <property type="match status" value="1"/>
</dbReference>
<dbReference type="Pfam" id="PF25597">
    <property type="entry name" value="SH3_retrovirus"/>
    <property type="match status" value="1"/>
</dbReference>
<dbReference type="PANTHER" id="PTHR42648">
    <property type="entry name" value="TRANSPOSASE, PUTATIVE-RELATED"/>
    <property type="match status" value="1"/>
</dbReference>
<reference evidence="8" key="1">
    <citation type="submission" date="2021-03" db="EMBL/GenBank/DDBJ databases">
        <title>Draft genome sequence of rust myrtle Austropuccinia psidii MF-1, a brazilian biotype.</title>
        <authorList>
            <person name="Quecine M.C."/>
            <person name="Pachon D.M.R."/>
            <person name="Bonatelli M.L."/>
            <person name="Correr F.H."/>
            <person name="Franceschini L.M."/>
            <person name="Leite T.F."/>
            <person name="Margarido G.R.A."/>
            <person name="Almeida C.A."/>
            <person name="Ferrarezi J.A."/>
            <person name="Labate C.A."/>
        </authorList>
    </citation>
    <scope>NUCLEOTIDE SEQUENCE</scope>
    <source>
        <strain evidence="8">MF-1</strain>
    </source>
</reference>
<dbReference type="GO" id="GO:0032196">
    <property type="term" value="P:transposition"/>
    <property type="evidence" value="ECO:0007669"/>
    <property type="project" value="UniProtKB-KW"/>
</dbReference>
<dbReference type="GO" id="GO:0046872">
    <property type="term" value="F:metal ion binding"/>
    <property type="evidence" value="ECO:0007669"/>
    <property type="project" value="UniProtKB-KW"/>
</dbReference>
<dbReference type="InterPro" id="IPR043502">
    <property type="entry name" value="DNA/RNA_pol_sf"/>
</dbReference>
<feature type="domain" description="Integrase catalytic" evidence="7">
    <location>
        <begin position="144"/>
        <end position="320"/>
    </location>
</feature>
<evidence type="ECO:0000256" key="4">
    <source>
        <dbReference type="ARBA" id="ARBA00022884"/>
    </source>
</evidence>
<comment type="caution">
    <text evidence="8">The sequence shown here is derived from an EMBL/GenBank/DDBJ whole genome shotgun (WGS) entry which is preliminary data.</text>
</comment>
<dbReference type="AlphaFoldDB" id="A0A9Q3FQ13"/>
<evidence type="ECO:0000256" key="6">
    <source>
        <dbReference type="ARBA" id="ARBA00049244"/>
    </source>
</evidence>
<evidence type="ECO:0000259" key="7">
    <source>
        <dbReference type="PROSITE" id="PS50994"/>
    </source>
</evidence>
<keyword evidence="3" id="KW-0378">Hydrolase</keyword>
<accession>A0A9Q3FQ13</accession>
<dbReference type="GO" id="GO:0003887">
    <property type="term" value="F:DNA-directed DNA polymerase activity"/>
    <property type="evidence" value="ECO:0007669"/>
    <property type="project" value="UniProtKB-EC"/>
</dbReference>
<dbReference type="GO" id="GO:0003964">
    <property type="term" value="F:RNA-directed DNA polymerase activity"/>
    <property type="evidence" value="ECO:0007669"/>
    <property type="project" value="UniProtKB-EC"/>
</dbReference>
<dbReference type="Proteomes" id="UP000765509">
    <property type="component" value="Unassembled WGS sequence"/>
</dbReference>
<gene>
    <name evidence="8" type="ORF">O181_083961</name>
</gene>
<dbReference type="InterPro" id="IPR012337">
    <property type="entry name" value="RNaseH-like_sf"/>
</dbReference>
<dbReference type="InterPro" id="IPR036397">
    <property type="entry name" value="RNaseH_sf"/>
</dbReference>
<dbReference type="GO" id="GO:0003723">
    <property type="term" value="F:RNA binding"/>
    <property type="evidence" value="ECO:0007669"/>
    <property type="project" value="UniProtKB-KW"/>
</dbReference>
<dbReference type="GO" id="GO:0005634">
    <property type="term" value="C:nucleus"/>
    <property type="evidence" value="ECO:0007669"/>
    <property type="project" value="UniProtKB-ARBA"/>
</dbReference>
<evidence type="ECO:0000313" key="9">
    <source>
        <dbReference type="Proteomes" id="UP000765509"/>
    </source>
</evidence>
<dbReference type="EMBL" id="AVOT02049060">
    <property type="protein sequence ID" value="MBW0544246.1"/>
    <property type="molecule type" value="Genomic_DNA"/>
</dbReference>
<evidence type="ECO:0000313" key="8">
    <source>
        <dbReference type="EMBL" id="MBW0544246.1"/>
    </source>
</evidence>